<dbReference type="EMBL" id="CAJSTJ010000206">
    <property type="protein sequence ID" value="CAG7566377.1"/>
    <property type="molecule type" value="Genomic_DNA"/>
</dbReference>
<dbReference type="AlphaFoldDB" id="A0A8J2NKF8"/>
<comment type="caution">
    <text evidence="3">The sequence shown here is derived from an EMBL/GenBank/DDBJ whole genome shotgun (WGS) entry which is preliminary data.</text>
</comment>
<evidence type="ECO:0000313" key="4">
    <source>
        <dbReference type="Proteomes" id="UP000693738"/>
    </source>
</evidence>
<reference evidence="3" key="1">
    <citation type="submission" date="2021-05" db="EMBL/GenBank/DDBJ databases">
        <authorList>
            <person name="Khan N."/>
        </authorList>
    </citation>
    <scope>NUCLEOTIDE SEQUENCE</scope>
</reference>
<gene>
    <name evidence="3" type="ORF">FEQUK3_LOCUS12091</name>
</gene>
<accession>A0A8J2NKF8</accession>
<dbReference type="PANTHER" id="PTHR10039:SF5">
    <property type="entry name" value="NACHT DOMAIN-CONTAINING PROTEIN"/>
    <property type="match status" value="1"/>
</dbReference>
<evidence type="ECO:0000313" key="3">
    <source>
        <dbReference type="EMBL" id="CAG7566377.1"/>
    </source>
</evidence>
<feature type="domain" description="Nephrocystin 3-like N-terminal" evidence="2">
    <location>
        <begin position="192"/>
        <end position="276"/>
    </location>
</feature>
<sequence length="282" mass="31403">MAEVVGLVAAGGQFIEESIKITKIARAAREKYRDAPKEIENWQQQVESLKGIVEGIPPSLRDAKEIVSAVDRCKAISNSFLHTFDAIHFSESDSFRHKTWRAAISVLKEGEIRSSFSELEQLKSSLSLHIAVSNLNNGRDTTHTTTLLEDLLSSLNSGYGSDKERCLRALFITDSRSDRDGLITIKGHRTPGTFEWIPQTKQYQDWNTSEMGLLWVSGAPGKGKTVISIFLSELLEVTKSTVIYFFCDNKTASRNSAVNILRGLMSQLIQQHPELLSCPLST</sequence>
<name>A0A8J2NKF8_FUSEQ</name>
<evidence type="ECO:0000256" key="1">
    <source>
        <dbReference type="ARBA" id="ARBA00022737"/>
    </source>
</evidence>
<dbReference type="Pfam" id="PF24883">
    <property type="entry name" value="NPHP3_N"/>
    <property type="match status" value="1"/>
</dbReference>
<dbReference type="Proteomes" id="UP000693738">
    <property type="component" value="Unassembled WGS sequence"/>
</dbReference>
<evidence type="ECO:0000259" key="2">
    <source>
        <dbReference type="Pfam" id="PF24883"/>
    </source>
</evidence>
<proteinExistence type="predicted"/>
<protein>
    <recommendedName>
        <fullName evidence="2">Nephrocystin 3-like N-terminal domain-containing protein</fullName>
    </recommendedName>
</protein>
<dbReference type="InterPro" id="IPR056884">
    <property type="entry name" value="NPHP3-like_N"/>
</dbReference>
<keyword evidence="1" id="KW-0677">Repeat</keyword>
<dbReference type="PANTHER" id="PTHR10039">
    <property type="entry name" value="AMELOGENIN"/>
    <property type="match status" value="1"/>
</dbReference>
<organism evidence="3 4">
    <name type="scientific">Fusarium equiseti</name>
    <name type="common">Fusarium scirpi</name>
    <dbReference type="NCBI Taxonomy" id="61235"/>
    <lineage>
        <taxon>Eukaryota</taxon>
        <taxon>Fungi</taxon>
        <taxon>Dikarya</taxon>
        <taxon>Ascomycota</taxon>
        <taxon>Pezizomycotina</taxon>
        <taxon>Sordariomycetes</taxon>
        <taxon>Hypocreomycetidae</taxon>
        <taxon>Hypocreales</taxon>
        <taxon>Nectriaceae</taxon>
        <taxon>Fusarium</taxon>
        <taxon>Fusarium incarnatum-equiseti species complex</taxon>
    </lineage>
</organism>